<organism evidence="1">
    <name type="scientific">Lygus hesperus</name>
    <name type="common">Western plant bug</name>
    <dbReference type="NCBI Taxonomy" id="30085"/>
    <lineage>
        <taxon>Eukaryota</taxon>
        <taxon>Metazoa</taxon>
        <taxon>Ecdysozoa</taxon>
        <taxon>Arthropoda</taxon>
        <taxon>Hexapoda</taxon>
        <taxon>Insecta</taxon>
        <taxon>Pterygota</taxon>
        <taxon>Neoptera</taxon>
        <taxon>Paraneoptera</taxon>
        <taxon>Hemiptera</taxon>
        <taxon>Heteroptera</taxon>
        <taxon>Panheteroptera</taxon>
        <taxon>Cimicomorpha</taxon>
        <taxon>Miridae</taxon>
        <taxon>Mirini</taxon>
        <taxon>Lygus</taxon>
    </lineage>
</organism>
<feature type="non-terminal residue" evidence="1">
    <location>
        <position position="1"/>
    </location>
</feature>
<reference evidence="1" key="1">
    <citation type="journal article" date="2016" name="Gigascience">
        <title>De novo construction of an expanded transcriptome assembly for the western tarnished plant bug, Lygus hesperus.</title>
        <authorList>
            <person name="Tassone E.E."/>
            <person name="Geib S.M."/>
            <person name="Hall B."/>
            <person name="Fabrick J.A."/>
            <person name="Brent C.S."/>
            <person name="Hull J.J."/>
        </authorList>
    </citation>
    <scope>NUCLEOTIDE SEQUENCE</scope>
</reference>
<gene>
    <name evidence="1" type="ORF">g.48053</name>
</gene>
<protein>
    <submittedName>
        <fullName evidence="1">Uncharacterized protein</fullName>
    </submittedName>
</protein>
<evidence type="ECO:0000313" key="1">
    <source>
        <dbReference type="EMBL" id="JAQ08314.1"/>
    </source>
</evidence>
<sequence length="103" mass="11901">LLQCPRDYSQINTSSHPIPTNFCRKNRETIPSLFSARVMAPSASTYAKASLHRQMRNGSRRHASKNCRQKLPAVRYGNLSENIRKRCSVFYSKEPWMKEALDN</sequence>
<dbReference type="EMBL" id="GDHC01010315">
    <property type="protein sequence ID" value="JAQ08314.1"/>
    <property type="molecule type" value="Transcribed_RNA"/>
</dbReference>
<dbReference type="AlphaFoldDB" id="A0A146LJP1"/>
<accession>A0A146LJP1</accession>
<proteinExistence type="predicted"/>
<name>A0A146LJP1_LYGHE</name>